<dbReference type="AlphaFoldDB" id="A0A6C0BVA2"/>
<evidence type="ECO:0008006" key="2">
    <source>
        <dbReference type="Google" id="ProtNLM"/>
    </source>
</evidence>
<name>A0A6C0BVA2_9ZZZZ</name>
<sequence length="118" mass="13800">MSNDGIHFCKECHNITSIYIDEDEKLMYSCKTCGTTENFENTDNCIYTLNFGEFDSSLYINENKFITHDLTLPSIKSNTNLKCISEGCDSESFKFINYNKEDMKYIYICEKCGQKWKN</sequence>
<dbReference type="Gene3D" id="2.20.25.10">
    <property type="match status" value="2"/>
</dbReference>
<accession>A0A6C0BVA2</accession>
<proteinExistence type="predicted"/>
<reference evidence="1" key="1">
    <citation type="journal article" date="2020" name="Nature">
        <title>Giant virus diversity and host interactions through global metagenomics.</title>
        <authorList>
            <person name="Schulz F."/>
            <person name="Roux S."/>
            <person name="Paez-Espino D."/>
            <person name="Jungbluth S."/>
            <person name="Walsh D.A."/>
            <person name="Denef V.J."/>
            <person name="McMahon K.D."/>
            <person name="Konstantinidis K.T."/>
            <person name="Eloe-Fadrosh E.A."/>
            <person name="Kyrpides N.C."/>
            <person name="Woyke T."/>
        </authorList>
    </citation>
    <scope>NUCLEOTIDE SEQUENCE</scope>
    <source>
        <strain evidence="1">GVMAG-M-3300018428-35</strain>
    </source>
</reference>
<dbReference type="SUPFAM" id="SSF57783">
    <property type="entry name" value="Zinc beta-ribbon"/>
    <property type="match status" value="1"/>
</dbReference>
<protein>
    <recommendedName>
        <fullName evidence="2">DNA-directed RNA polymerase M/15kDa subunit domain-containing protein</fullName>
    </recommendedName>
</protein>
<dbReference type="EMBL" id="MN739245">
    <property type="protein sequence ID" value="QHS95183.1"/>
    <property type="molecule type" value="Genomic_DNA"/>
</dbReference>
<organism evidence="1">
    <name type="scientific">viral metagenome</name>
    <dbReference type="NCBI Taxonomy" id="1070528"/>
    <lineage>
        <taxon>unclassified sequences</taxon>
        <taxon>metagenomes</taxon>
        <taxon>organismal metagenomes</taxon>
    </lineage>
</organism>
<evidence type="ECO:0000313" key="1">
    <source>
        <dbReference type="EMBL" id="QHS95183.1"/>
    </source>
</evidence>